<dbReference type="AlphaFoldDB" id="A0A0M3IPL6"/>
<reference evidence="3" key="1">
    <citation type="submission" date="2017-02" db="UniProtKB">
        <authorList>
            <consortium name="WormBaseParasite"/>
        </authorList>
    </citation>
    <scope>IDENTIFICATION</scope>
</reference>
<organism evidence="2 3">
    <name type="scientific">Ascaris lumbricoides</name>
    <name type="common">Giant roundworm</name>
    <dbReference type="NCBI Taxonomy" id="6252"/>
    <lineage>
        <taxon>Eukaryota</taxon>
        <taxon>Metazoa</taxon>
        <taxon>Ecdysozoa</taxon>
        <taxon>Nematoda</taxon>
        <taxon>Chromadorea</taxon>
        <taxon>Rhabditida</taxon>
        <taxon>Spirurina</taxon>
        <taxon>Ascaridomorpha</taxon>
        <taxon>Ascaridoidea</taxon>
        <taxon>Ascarididae</taxon>
        <taxon>Ascaris</taxon>
    </lineage>
</organism>
<evidence type="ECO:0000256" key="1">
    <source>
        <dbReference type="SAM" id="SignalP"/>
    </source>
</evidence>
<accession>A0A0M3IPL6</accession>
<protein>
    <submittedName>
        <fullName evidence="3">Secreted protein</fullName>
    </submittedName>
</protein>
<feature type="signal peptide" evidence="1">
    <location>
        <begin position="1"/>
        <end position="15"/>
    </location>
</feature>
<dbReference type="WBParaSite" id="ALUE_0002069401-mRNA-1">
    <property type="protein sequence ID" value="ALUE_0002069401-mRNA-1"/>
    <property type="gene ID" value="ALUE_0002069401"/>
</dbReference>
<evidence type="ECO:0000313" key="2">
    <source>
        <dbReference type="Proteomes" id="UP000036681"/>
    </source>
</evidence>
<proteinExistence type="predicted"/>
<feature type="chain" id="PRO_5012023127" evidence="1">
    <location>
        <begin position="16"/>
        <end position="92"/>
    </location>
</feature>
<sequence length="92" mass="10574">MICFFVFSTILVVLCDETFLSVVSSFTAKFTEIFVSDPVSTPDAMMIISNEESISHTNTSRSISMHLDIKLKHRCSQRCCKCRNETKWSEHF</sequence>
<keyword evidence="1" id="KW-0732">Signal</keyword>
<name>A0A0M3IPL6_ASCLU</name>
<dbReference type="Proteomes" id="UP000036681">
    <property type="component" value="Unplaced"/>
</dbReference>
<evidence type="ECO:0000313" key="3">
    <source>
        <dbReference type="WBParaSite" id="ALUE_0002069401-mRNA-1"/>
    </source>
</evidence>
<keyword evidence="2" id="KW-1185">Reference proteome</keyword>